<comment type="caution">
    <text evidence="2">The sequence shown here is derived from an EMBL/GenBank/DDBJ whole genome shotgun (WGS) entry which is preliminary data.</text>
</comment>
<evidence type="ECO:0000259" key="1">
    <source>
        <dbReference type="Pfam" id="PF00961"/>
    </source>
</evidence>
<accession>A0A836CFQ7</accession>
<dbReference type="Pfam" id="PF00961">
    <property type="entry name" value="LAGLIDADG_1"/>
    <property type="match status" value="1"/>
</dbReference>
<protein>
    <recommendedName>
        <fullName evidence="1">Homing endonuclease LAGLIDADG domain-containing protein</fullName>
    </recommendedName>
</protein>
<dbReference type="InterPro" id="IPR004860">
    <property type="entry name" value="LAGLIDADG_dom"/>
</dbReference>
<dbReference type="AlphaFoldDB" id="A0A836CFQ7"/>
<dbReference type="PANTHER" id="PTHR36181">
    <property type="entry name" value="INTRON-ENCODED ENDONUCLEASE AI3-RELATED"/>
    <property type="match status" value="1"/>
</dbReference>
<evidence type="ECO:0000313" key="3">
    <source>
        <dbReference type="Proteomes" id="UP000664859"/>
    </source>
</evidence>
<keyword evidence="3" id="KW-1185">Reference proteome</keyword>
<dbReference type="EMBL" id="JAFCMP010000181">
    <property type="protein sequence ID" value="KAG5183894.1"/>
    <property type="molecule type" value="Genomic_DNA"/>
</dbReference>
<dbReference type="PANTHER" id="PTHR36181:SF4">
    <property type="entry name" value="LAGLIDADG ENDONUCLEASE"/>
    <property type="match status" value="1"/>
</dbReference>
<dbReference type="Gene3D" id="3.10.28.10">
    <property type="entry name" value="Homing endonucleases"/>
    <property type="match status" value="2"/>
</dbReference>
<gene>
    <name evidence="2" type="ORF">JKP88DRAFT_255616</name>
</gene>
<dbReference type="InterPro" id="IPR027434">
    <property type="entry name" value="Homing_endonucl"/>
</dbReference>
<dbReference type="GO" id="GO:0005739">
    <property type="term" value="C:mitochondrion"/>
    <property type="evidence" value="ECO:0007669"/>
    <property type="project" value="UniProtKB-ARBA"/>
</dbReference>
<dbReference type="SUPFAM" id="SSF55608">
    <property type="entry name" value="Homing endonucleases"/>
    <property type="match status" value="2"/>
</dbReference>
<evidence type="ECO:0000313" key="2">
    <source>
        <dbReference type="EMBL" id="KAG5183894.1"/>
    </source>
</evidence>
<dbReference type="InterPro" id="IPR051289">
    <property type="entry name" value="LAGLIDADG_Endonuclease"/>
</dbReference>
<name>A0A836CFQ7_9STRA</name>
<dbReference type="GO" id="GO:0004519">
    <property type="term" value="F:endonuclease activity"/>
    <property type="evidence" value="ECO:0007669"/>
    <property type="project" value="InterPro"/>
</dbReference>
<reference evidence="2" key="1">
    <citation type="submission" date="2021-02" db="EMBL/GenBank/DDBJ databases">
        <title>First Annotated Genome of the Yellow-green Alga Tribonema minus.</title>
        <authorList>
            <person name="Mahan K.M."/>
        </authorList>
    </citation>
    <scope>NUCLEOTIDE SEQUENCE</scope>
    <source>
        <strain evidence="2">UTEX B ZZ1240</strain>
    </source>
</reference>
<proteinExistence type="predicted"/>
<organism evidence="2 3">
    <name type="scientific">Tribonema minus</name>
    <dbReference type="NCBI Taxonomy" id="303371"/>
    <lineage>
        <taxon>Eukaryota</taxon>
        <taxon>Sar</taxon>
        <taxon>Stramenopiles</taxon>
        <taxon>Ochrophyta</taxon>
        <taxon>PX clade</taxon>
        <taxon>Xanthophyceae</taxon>
        <taxon>Tribonematales</taxon>
        <taxon>Tribonemataceae</taxon>
        <taxon>Tribonema</taxon>
    </lineage>
</organism>
<sequence length="461" mass="51191">MSLPLDKVVFCIASQVFDAVTPLEQQTKISAEQVEYQLQKVRAAVNSTDALKYLTCSNGIYAQQITAAIAACMKDVLADRAITLADVPTLMRCVRTIAESVSHVNSKRDAAVQIGEHSIIPLLKMIVLLVAQMILPAAQFEIANGIFCISFDLLATRVEPLLKAHGVTNHAYVFDPRIPHVTISPTPSDEDLEHAAGFLEGDACIRVGRTSPSIIAVQTAKKKDLLDELRRIFGVGVIEKTGDETETRTEKWQWRCSAAESIAIANLIRDRLIQKAAVARVMSKMEPVVGFGRNTQYNRDRIVEYNTIKREFISLDDLDIIARMKGTSVKYTDLVNSGLEFREMSVHYVAGFFEAEGSMTLAHNKRSRDDVHNLVVQIAQKDMYILYLILAYLKVGIVNTDGTGGATYKANGSYGIQVLKHLRPFVRSAAIKEQIRIILEEGVNANTKLKLVQYKAKRRAP</sequence>
<feature type="domain" description="Homing endonuclease LAGLIDADG" evidence="1">
    <location>
        <begin position="350"/>
        <end position="417"/>
    </location>
</feature>
<dbReference type="Proteomes" id="UP000664859">
    <property type="component" value="Unassembled WGS sequence"/>
</dbReference>